<dbReference type="SUPFAM" id="SSF52317">
    <property type="entry name" value="Class I glutamine amidotransferase-like"/>
    <property type="match status" value="1"/>
</dbReference>
<dbReference type="Proteomes" id="UP000610746">
    <property type="component" value="Unassembled WGS sequence"/>
</dbReference>
<dbReference type="SUPFAM" id="SSF141986">
    <property type="entry name" value="LD-carboxypeptidase A C-terminal domain-like"/>
    <property type="match status" value="1"/>
</dbReference>
<keyword evidence="5" id="KW-0720">Serine protease</keyword>
<dbReference type="AlphaFoldDB" id="A0A8J8G5N1"/>
<evidence type="ECO:0000259" key="6">
    <source>
        <dbReference type="Pfam" id="PF02016"/>
    </source>
</evidence>
<dbReference type="InterPro" id="IPR027478">
    <property type="entry name" value="LdcA_N"/>
</dbReference>
<dbReference type="GO" id="GO:0006508">
    <property type="term" value="P:proteolysis"/>
    <property type="evidence" value="ECO:0007669"/>
    <property type="project" value="UniProtKB-KW"/>
</dbReference>
<evidence type="ECO:0000259" key="7">
    <source>
        <dbReference type="Pfam" id="PF17676"/>
    </source>
</evidence>
<evidence type="ECO:0000256" key="1">
    <source>
        <dbReference type="ARBA" id="ARBA00010233"/>
    </source>
</evidence>
<name>A0A8J8G5N1_9FLAO</name>
<dbReference type="GO" id="GO:0106415">
    <property type="term" value="F:muramoyltetrapeptide carboxypeptidase activity"/>
    <property type="evidence" value="ECO:0007669"/>
    <property type="project" value="UniProtKB-EC"/>
</dbReference>
<dbReference type="PANTHER" id="PTHR30237:SF2">
    <property type="entry name" value="MUREIN TETRAPEPTIDE CARBOXYPEPTIDASE"/>
    <property type="match status" value="1"/>
</dbReference>
<keyword evidence="3" id="KW-0645">Protease</keyword>
<feature type="domain" description="LD-carboxypeptidase C-terminal" evidence="7">
    <location>
        <begin position="178"/>
        <end position="299"/>
    </location>
</feature>
<gene>
    <name evidence="8" type="ORF">HNQ03_000255</name>
</gene>
<proteinExistence type="inferred from homology"/>
<dbReference type="EMBL" id="JABSNO010000001">
    <property type="protein sequence ID" value="NRS91190.1"/>
    <property type="molecule type" value="Genomic_DNA"/>
</dbReference>
<evidence type="ECO:0000313" key="9">
    <source>
        <dbReference type="Proteomes" id="UP000610746"/>
    </source>
</evidence>
<keyword evidence="9" id="KW-1185">Reference proteome</keyword>
<evidence type="ECO:0000256" key="2">
    <source>
        <dbReference type="ARBA" id="ARBA00022645"/>
    </source>
</evidence>
<evidence type="ECO:0000256" key="4">
    <source>
        <dbReference type="ARBA" id="ARBA00022801"/>
    </source>
</evidence>
<evidence type="ECO:0000256" key="5">
    <source>
        <dbReference type="ARBA" id="ARBA00022825"/>
    </source>
</evidence>
<dbReference type="Gene3D" id="3.50.30.60">
    <property type="entry name" value="LD-carboxypeptidase A C-terminal domain-like"/>
    <property type="match status" value="1"/>
</dbReference>
<dbReference type="Pfam" id="PF17676">
    <property type="entry name" value="Peptidase_S66C"/>
    <property type="match status" value="1"/>
</dbReference>
<sequence>MSKIIFPKSIYKGGNIAIIAPAGSVGKDQLQSTLDLLVTNGYNPILGKHLFGKYQFGYEYSGTEKERIEDLNWAFNDDKIGAIWAARGGYGCQHLIKKLDLKKQIKNPKWYIGYSDNTVIHSYLLKKGIASINGQTIKTSSFGVSDQSYNEIFKILNGTSPKYLVEESQFNKKGKADGQLVGGNLALIYALLGTKDSFKWKDKILFIEEIGENFYALDRMLMSLEMAGVFKKIKGLIVGGMINMGKEESNKNFNESFDQFANEIIAERIKKYQFPTLFRFPNGHIFENRPLIIGANVQLTVGKENSVFYI</sequence>
<dbReference type="PIRSF" id="PIRSF028757">
    <property type="entry name" value="LD-carboxypeptidase"/>
    <property type="match status" value="1"/>
</dbReference>
<dbReference type="InterPro" id="IPR027461">
    <property type="entry name" value="Carboxypeptidase_A_C_sf"/>
</dbReference>
<comment type="caution">
    <text evidence="8">The sequence shown here is derived from an EMBL/GenBank/DDBJ whole genome shotgun (WGS) entry which is preliminary data.</text>
</comment>
<dbReference type="Gene3D" id="3.40.50.10740">
    <property type="entry name" value="Class I glutamine amidotransferase-like"/>
    <property type="match status" value="1"/>
</dbReference>
<organism evidence="8 9">
    <name type="scientific">Frigoriflavimonas asaccharolytica</name>
    <dbReference type="NCBI Taxonomy" id="2735899"/>
    <lineage>
        <taxon>Bacteria</taxon>
        <taxon>Pseudomonadati</taxon>
        <taxon>Bacteroidota</taxon>
        <taxon>Flavobacteriia</taxon>
        <taxon>Flavobacteriales</taxon>
        <taxon>Weeksellaceae</taxon>
        <taxon>Frigoriflavimonas</taxon>
    </lineage>
</organism>
<dbReference type="InterPro" id="IPR003507">
    <property type="entry name" value="S66_fam"/>
</dbReference>
<dbReference type="InterPro" id="IPR029062">
    <property type="entry name" value="Class_I_gatase-like"/>
</dbReference>
<comment type="similarity">
    <text evidence="1">Belongs to the peptidase S66 family.</text>
</comment>
<dbReference type="Pfam" id="PF02016">
    <property type="entry name" value="Peptidase_S66"/>
    <property type="match status" value="1"/>
</dbReference>
<dbReference type="InterPro" id="IPR040449">
    <property type="entry name" value="Peptidase_S66_N"/>
</dbReference>
<feature type="domain" description="LD-carboxypeptidase N-terminal" evidence="6">
    <location>
        <begin position="16"/>
        <end position="134"/>
    </location>
</feature>
<dbReference type="GO" id="GO:0008236">
    <property type="term" value="F:serine-type peptidase activity"/>
    <property type="evidence" value="ECO:0007669"/>
    <property type="project" value="UniProtKB-KW"/>
</dbReference>
<keyword evidence="4 8" id="KW-0378">Hydrolase</keyword>
<evidence type="ECO:0000256" key="3">
    <source>
        <dbReference type="ARBA" id="ARBA00022670"/>
    </source>
</evidence>
<dbReference type="RefSeq" id="WP_173777816.1">
    <property type="nucleotide sequence ID" value="NZ_JABSNO010000001.1"/>
</dbReference>
<dbReference type="EC" id="3.4.17.13" evidence="8"/>
<evidence type="ECO:0000313" key="8">
    <source>
        <dbReference type="EMBL" id="NRS91190.1"/>
    </source>
</evidence>
<keyword evidence="2 8" id="KW-0121">Carboxypeptidase</keyword>
<dbReference type="InterPro" id="IPR040921">
    <property type="entry name" value="Peptidase_S66C"/>
</dbReference>
<dbReference type="PANTHER" id="PTHR30237">
    <property type="entry name" value="MURAMOYLTETRAPEPTIDE CARBOXYPEPTIDASE"/>
    <property type="match status" value="1"/>
</dbReference>
<reference evidence="8" key="1">
    <citation type="submission" date="2020-05" db="EMBL/GenBank/DDBJ databases">
        <title>Genomic Encyclopedia of Type Strains, Phase IV (KMG-V): Genome sequencing to study the core and pangenomes of soil and plant-associated prokaryotes.</title>
        <authorList>
            <person name="Whitman W."/>
        </authorList>
    </citation>
    <scope>NUCLEOTIDE SEQUENCE</scope>
    <source>
        <strain evidence="8">16F</strain>
    </source>
</reference>
<protein>
    <submittedName>
        <fullName evidence="8">Muramoyltetrapeptide carboxypeptidase</fullName>
        <ecNumber evidence="8">3.4.17.13</ecNumber>
    </submittedName>
</protein>
<accession>A0A8J8G5N1</accession>
<dbReference type="CDD" id="cd07025">
    <property type="entry name" value="Peptidase_S66"/>
    <property type="match status" value="1"/>
</dbReference>